<dbReference type="EMBL" id="CP024307">
    <property type="protein sequence ID" value="AUX77530.1"/>
    <property type="molecule type" value="Genomic_DNA"/>
</dbReference>
<feature type="region of interest" description="Disordered" evidence="1">
    <location>
        <begin position="81"/>
        <end position="105"/>
    </location>
</feature>
<dbReference type="InterPro" id="IPR025959">
    <property type="entry name" value="Winged_HTH_dom"/>
</dbReference>
<name>A0A2L0H7S6_RHIFR</name>
<dbReference type="AlphaFoldDB" id="A0A2L0H7S6"/>
<protein>
    <recommendedName>
        <fullName evidence="2">Winged helix-turn helix domain-containing protein</fullName>
    </recommendedName>
</protein>
<evidence type="ECO:0000259" key="2">
    <source>
        <dbReference type="Pfam" id="PF13592"/>
    </source>
</evidence>
<sequence>MLLNRRLAMGSAVLLLSTVQLFGNLHGRRRMPISPGGCWLLQQFMTAARVLRGSAAWLCRSCGIGSCASTRAAPTDLRIARAPRSGEVEPRAAPGAGEDRRERADPSLRGVVRWRRKDLVQWIFQEFRISIGETTVGRELKAFGFAKLSARPGHNAQNDIEAAASKKDFPAPLAEIRAKLPQGTDIDCGGPTKRG</sequence>
<proteinExistence type="predicted"/>
<accession>A0A2L0H7S6</accession>
<evidence type="ECO:0000313" key="3">
    <source>
        <dbReference type="EMBL" id="AUX77530.1"/>
    </source>
</evidence>
<dbReference type="Pfam" id="PF13592">
    <property type="entry name" value="HTH_33"/>
    <property type="match status" value="1"/>
</dbReference>
<feature type="domain" description="Winged helix-turn helix" evidence="2">
    <location>
        <begin position="111"/>
        <end position="168"/>
    </location>
</feature>
<evidence type="ECO:0000256" key="1">
    <source>
        <dbReference type="SAM" id="MobiDB-lite"/>
    </source>
</evidence>
<reference evidence="3 4" key="1">
    <citation type="submission" date="2017-10" db="EMBL/GenBank/DDBJ databases">
        <title>Analysis of the genome sequences of Rhizobium populations associated to common bean (phaseolus vulgaris).</title>
        <authorList>
            <person name="Bustos P."/>
            <person name="Santamaria R.I."/>
            <person name="Miranda-Sanchez F."/>
            <person name="Perez-Carrascal O."/>
            <person name="Juarez S."/>
            <person name="Lozano L."/>
            <person name="Martinez-Flores I."/>
            <person name="Vinuesa P."/>
            <person name="Martinez-Romero E."/>
            <person name="Cevallos M.A."/>
            <person name="Romero D."/>
            <person name="Davila G."/>
            <person name="Gonzalez V."/>
        </authorList>
    </citation>
    <scope>NUCLEOTIDE SEQUENCE [LARGE SCALE GENOMIC DNA]</scope>
    <source>
        <strain evidence="3 4">NXT3</strain>
    </source>
</reference>
<organism evidence="3 4">
    <name type="scientific">Rhizobium fredii</name>
    <name type="common">Sinorhizobium fredii</name>
    <dbReference type="NCBI Taxonomy" id="380"/>
    <lineage>
        <taxon>Bacteria</taxon>
        <taxon>Pseudomonadati</taxon>
        <taxon>Pseudomonadota</taxon>
        <taxon>Alphaproteobacteria</taxon>
        <taxon>Hyphomicrobiales</taxon>
        <taxon>Rhizobiaceae</taxon>
        <taxon>Sinorhizobium/Ensifer group</taxon>
        <taxon>Sinorhizobium</taxon>
    </lineage>
</organism>
<gene>
    <name evidence="3" type="ORF">NXT3_CH02975</name>
</gene>
<evidence type="ECO:0000313" key="4">
    <source>
        <dbReference type="Proteomes" id="UP000239340"/>
    </source>
</evidence>
<dbReference type="Proteomes" id="UP000239340">
    <property type="component" value="Chromosome"/>
</dbReference>